<dbReference type="InterPro" id="IPR027268">
    <property type="entry name" value="Peptidase_M4/M1_CTD_sf"/>
</dbReference>
<gene>
    <name evidence="1" type="ORF">HYR64_00155</name>
</gene>
<sequence>MTLEECSRRAWENGGFGVGDLSYYNKGLVAGLVLDAAIRSRTRGAKSLDDVMRALYRRYRMPNRGYAEDGLLASIAEVGGADMAPLYRILTQTTYDVPYGMLSGIGLGLDAGGEVVAPNGGADPRLKALYRGWLGRVERVVEQGQPEPDRGRH</sequence>
<reference evidence="1" key="1">
    <citation type="submission" date="2020-07" db="EMBL/GenBank/DDBJ databases">
        <title>Huge and variable diversity of episymbiotic CPR bacteria and DPANN archaea in groundwater ecosystems.</title>
        <authorList>
            <person name="He C.Y."/>
            <person name="Keren R."/>
            <person name="Whittaker M."/>
            <person name="Farag I.F."/>
            <person name="Doudna J."/>
            <person name="Cate J.H.D."/>
            <person name="Banfield J.F."/>
        </authorList>
    </citation>
    <scope>NUCLEOTIDE SEQUENCE</scope>
    <source>
        <strain evidence="1">NC_groundwater_17_Pr7_B-0.1um_64_12</strain>
    </source>
</reference>
<dbReference type="EMBL" id="JACOSL010000002">
    <property type="protein sequence ID" value="MBI1755503.1"/>
    <property type="molecule type" value="Genomic_DNA"/>
</dbReference>
<protein>
    <submittedName>
        <fullName evidence="1">Uncharacterized protein</fullName>
    </submittedName>
</protein>
<evidence type="ECO:0000313" key="2">
    <source>
        <dbReference type="Proteomes" id="UP000727962"/>
    </source>
</evidence>
<dbReference type="AlphaFoldDB" id="A0A931PSJ1"/>
<dbReference type="Proteomes" id="UP000727962">
    <property type="component" value="Unassembled WGS sequence"/>
</dbReference>
<accession>A0A931PSJ1</accession>
<name>A0A931PSJ1_FIMGI</name>
<proteinExistence type="predicted"/>
<evidence type="ECO:0000313" key="1">
    <source>
        <dbReference type="EMBL" id="MBI1755503.1"/>
    </source>
</evidence>
<dbReference type="Gene3D" id="1.10.390.10">
    <property type="entry name" value="Neutral Protease Domain 2"/>
    <property type="match status" value="1"/>
</dbReference>
<comment type="caution">
    <text evidence="1">The sequence shown here is derived from an EMBL/GenBank/DDBJ whole genome shotgun (WGS) entry which is preliminary data.</text>
</comment>
<organism evidence="1 2">
    <name type="scientific">Fimbriimonas ginsengisoli</name>
    <dbReference type="NCBI Taxonomy" id="1005039"/>
    <lineage>
        <taxon>Bacteria</taxon>
        <taxon>Bacillati</taxon>
        <taxon>Armatimonadota</taxon>
        <taxon>Fimbriimonadia</taxon>
        <taxon>Fimbriimonadales</taxon>
        <taxon>Fimbriimonadaceae</taxon>
        <taxon>Fimbriimonas</taxon>
    </lineage>
</organism>